<accession>A0A5C3KBS1</accession>
<keyword evidence="3" id="KW-1185">Reference proteome</keyword>
<organism evidence="2 3">
    <name type="scientific">Coprinopsis marcescibilis</name>
    <name type="common">Agaric fungus</name>
    <name type="synonym">Psathyrella marcescibilis</name>
    <dbReference type="NCBI Taxonomy" id="230819"/>
    <lineage>
        <taxon>Eukaryota</taxon>
        <taxon>Fungi</taxon>
        <taxon>Dikarya</taxon>
        <taxon>Basidiomycota</taxon>
        <taxon>Agaricomycotina</taxon>
        <taxon>Agaricomycetes</taxon>
        <taxon>Agaricomycetidae</taxon>
        <taxon>Agaricales</taxon>
        <taxon>Agaricineae</taxon>
        <taxon>Psathyrellaceae</taxon>
        <taxon>Coprinopsis</taxon>
    </lineage>
</organism>
<dbReference type="AlphaFoldDB" id="A0A5C3KBS1"/>
<feature type="transmembrane region" description="Helical" evidence="1">
    <location>
        <begin position="68"/>
        <end position="93"/>
    </location>
</feature>
<keyword evidence="1" id="KW-1133">Transmembrane helix</keyword>
<keyword evidence="1" id="KW-0812">Transmembrane</keyword>
<name>A0A5C3KBS1_COPMA</name>
<keyword evidence="1" id="KW-0472">Membrane</keyword>
<reference evidence="2 3" key="1">
    <citation type="journal article" date="2019" name="Nat. Ecol. Evol.">
        <title>Megaphylogeny resolves global patterns of mushroom evolution.</title>
        <authorList>
            <person name="Varga T."/>
            <person name="Krizsan K."/>
            <person name="Foldi C."/>
            <person name="Dima B."/>
            <person name="Sanchez-Garcia M."/>
            <person name="Sanchez-Ramirez S."/>
            <person name="Szollosi G.J."/>
            <person name="Szarkandi J.G."/>
            <person name="Papp V."/>
            <person name="Albert L."/>
            <person name="Andreopoulos W."/>
            <person name="Angelini C."/>
            <person name="Antonin V."/>
            <person name="Barry K.W."/>
            <person name="Bougher N.L."/>
            <person name="Buchanan P."/>
            <person name="Buyck B."/>
            <person name="Bense V."/>
            <person name="Catcheside P."/>
            <person name="Chovatia M."/>
            <person name="Cooper J."/>
            <person name="Damon W."/>
            <person name="Desjardin D."/>
            <person name="Finy P."/>
            <person name="Geml J."/>
            <person name="Haridas S."/>
            <person name="Hughes K."/>
            <person name="Justo A."/>
            <person name="Karasinski D."/>
            <person name="Kautmanova I."/>
            <person name="Kiss B."/>
            <person name="Kocsube S."/>
            <person name="Kotiranta H."/>
            <person name="LaButti K.M."/>
            <person name="Lechner B.E."/>
            <person name="Liimatainen K."/>
            <person name="Lipzen A."/>
            <person name="Lukacs Z."/>
            <person name="Mihaltcheva S."/>
            <person name="Morgado L.N."/>
            <person name="Niskanen T."/>
            <person name="Noordeloos M.E."/>
            <person name="Ohm R.A."/>
            <person name="Ortiz-Santana B."/>
            <person name="Ovrebo C."/>
            <person name="Racz N."/>
            <person name="Riley R."/>
            <person name="Savchenko A."/>
            <person name="Shiryaev A."/>
            <person name="Soop K."/>
            <person name="Spirin V."/>
            <person name="Szebenyi C."/>
            <person name="Tomsovsky M."/>
            <person name="Tulloss R.E."/>
            <person name="Uehling J."/>
            <person name="Grigoriev I.V."/>
            <person name="Vagvolgyi C."/>
            <person name="Papp T."/>
            <person name="Martin F.M."/>
            <person name="Miettinen O."/>
            <person name="Hibbett D.S."/>
            <person name="Nagy L.G."/>
        </authorList>
    </citation>
    <scope>NUCLEOTIDE SEQUENCE [LARGE SCALE GENOMIC DNA]</scope>
    <source>
        <strain evidence="2 3">CBS 121175</strain>
    </source>
</reference>
<gene>
    <name evidence="2" type="ORF">FA15DRAFT_342085</name>
</gene>
<evidence type="ECO:0000256" key="1">
    <source>
        <dbReference type="SAM" id="Phobius"/>
    </source>
</evidence>
<protein>
    <submittedName>
        <fullName evidence="2">Uncharacterized protein</fullName>
    </submittedName>
</protein>
<dbReference type="EMBL" id="ML210535">
    <property type="protein sequence ID" value="TFK17292.1"/>
    <property type="molecule type" value="Genomic_DNA"/>
</dbReference>
<evidence type="ECO:0000313" key="2">
    <source>
        <dbReference type="EMBL" id="TFK17292.1"/>
    </source>
</evidence>
<proteinExistence type="predicted"/>
<sequence length="116" mass="13082">MSPYQPSHPSLLPLLASATRYAAPPTHPLSSCLHSPQCLPSACPTQILYHFTLTTSFMSFSYHFTTSFPFHTLVFGFVLLVTAFARCVTIYLVPISITFKFRVFCMCTFESPSNYR</sequence>
<dbReference type="Proteomes" id="UP000307440">
    <property type="component" value="Unassembled WGS sequence"/>
</dbReference>
<evidence type="ECO:0000313" key="3">
    <source>
        <dbReference type="Proteomes" id="UP000307440"/>
    </source>
</evidence>